<name>A0ABW5Q9X6_9BACI</name>
<feature type="transmembrane region" description="Helical" evidence="1">
    <location>
        <begin position="40"/>
        <end position="62"/>
    </location>
</feature>
<protein>
    <recommendedName>
        <fullName evidence="4">DUF3953 domain-containing protein</fullName>
    </recommendedName>
</protein>
<proteinExistence type="predicted"/>
<comment type="caution">
    <text evidence="2">The sequence shown here is derived from an EMBL/GenBank/DDBJ whole genome shotgun (WGS) entry which is preliminary data.</text>
</comment>
<keyword evidence="1" id="KW-1133">Transmembrane helix</keyword>
<dbReference type="Proteomes" id="UP001597452">
    <property type="component" value="Unassembled WGS sequence"/>
</dbReference>
<keyword evidence="1" id="KW-0812">Transmembrane</keyword>
<evidence type="ECO:0000313" key="3">
    <source>
        <dbReference type="Proteomes" id="UP001597452"/>
    </source>
</evidence>
<dbReference type="EMBL" id="JBHUMZ010000019">
    <property type="protein sequence ID" value="MFD2638701.1"/>
    <property type="molecule type" value="Genomic_DNA"/>
</dbReference>
<reference evidence="3" key="1">
    <citation type="journal article" date="2019" name="Int. J. Syst. Evol. Microbiol.">
        <title>The Global Catalogue of Microorganisms (GCM) 10K type strain sequencing project: providing services to taxonomists for standard genome sequencing and annotation.</title>
        <authorList>
            <consortium name="The Broad Institute Genomics Platform"/>
            <consortium name="The Broad Institute Genome Sequencing Center for Infectious Disease"/>
            <person name="Wu L."/>
            <person name="Ma J."/>
        </authorList>
    </citation>
    <scope>NUCLEOTIDE SEQUENCE [LARGE SCALE GENOMIC DNA]</scope>
    <source>
        <strain evidence="3">TISTR 1571</strain>
    </source>
</reference>
<evidence type="ECO:0008006" key="4">
    <source>
        <dbReference type="Google" id="ProtNLM"/>
    </source>
</evidence>
<organism evidence="2 3">
    <name type="scientific">Piscibacillus salipiscarius</name>
    <dbReference type="NCBI Taxonomy" id="299480"/>
    <lineage>
        <taxon>Bacteria</taxon>
        <taxon>Bacillati</taxon>
        <taxon>Bacillota</taxon>
        <taxon>Bacilli</taxon>
        <taxon>Bacillales</taxon>
        <taxon>Bacillaceae</taxon>
        <taxon>Piscibacillus</taxon>
    </lineage>
</organism>
<feature type="transmembrane region" description="Helical" evidence="1">
    <location>
        <begin position="69"/>
        <end position="91"/>
    </location>
</feature>
<evidence type="ECO:0000313" key="2">
    <source>
        <dbReference type="EMBL" id="MFD2638701.1"/>
    </source>
</evidence>
<feature type="transmembrane region" description="Helical" evidence="1">
    <location>
        <begin position="12"/>
        <end position="34"/>
    </location>
</feature>
<keyword evidence="1" id="KW-0472">Membrane</keyword>
<dbReference type="RefSeq" id="WP_054752427.1">
    <property type="nucleotide sequence ID" value="NZ_JBHUMZ010000019.1"/>
</dbReference>
<accession>A0ABW5Q9X6</accession>
<evidence type="ECO:0000256" key="1">
    <source>
        <dbReference type="SAM" id="Phobius"/>
    </source>
</evidence>
<sequence>MKISESINPFKTLRIVLMIVTFLLAATSLVYLLLLKTAVTPIQVAMHFSLGLFMGVQAIEMVKMKKEKYVTLFTIASLLNMFGAAYILWLYL</sequence>
<keyword evidence="3" id="KW-1185">Reference proteome</keyword>
<gene>
    <name evidence="2" type="ORF">ACFSW4_07490</name>
</gene>